<keyword evidence="2" id="KW-1185">Reference proteome</keyword>
<dbReference type="OrthoDB" id="1363580at2"/>
<dbReference type="RefSeq" id="WP_073210457.1">
    <property type="nucleotide sequence ID" value="NZ_FRCL01000013.1"/>
</dbReference>
<evidence type="ECO:0000313" key="2">
    <source>
        <dbReference type="Proteomes" id="UP000184092"/>
    </source>
</evidence>
<organism evidence="1 2">
    <name type="scientific">Flavobacterium xinjiangense</name>
    <dbReference type="NCBI Taxonomy" id="178356"/>
    <lineage>
        <taxon>Bacteria</taxon>
        <taxon>Pseudomonadati</taxon>
        <taxon>Bacteroidota</taxon>
        <taxon>Flavobacteriia</taxon>
        <taxon>Flavobacteriales</taxon>
        <taxon>Flavobacteriaceae</taxon>
        <taxon>Flavobacterium</taxon>
    </lineage>
</organism>
<evidence type="ECO:0000313" key="1">
    <source>
        <dbReference type="EMBL" id="SHN09926.1"/>
    </source>
</evidence>
<proteinExistence type="predicted"/>
<dbReference type="Proteomes" id="UP000184092">
    <property type="component" value="Unassembled WGS sequence"/>
</dbReference>
<accession>A0A1M7P0M8</accession>
<protein>
    <submittedName>
        <fullName evidence="1">Uncharacterized protein</fullName>
    </submittedName>
</protein>
<reference evidence="2" key="1">
    <citation type="submission" date="2016-11" db="EMBL/GenBank/DDBJ databases">
        <authorList>
            <person name="Varghese N."/>
            <person name="Submissions S."/>
        </authorList>
    </citation>
    <scope>NUCLEOTIDE SEQUENCE [LARGE SCALE GENOMIC DNA]</scope>
    <source>
        <strain evidence="2">CGMCC 1.2749</strain>
    </source>
</reference>
<gene>
    <name evidence="1" type="ORF">SAMN05216269_11312</name>
</gene>
<sequence length="125" mass="14347">MKEIFTIAYKQAYLNGYSKGLNPRQQFERIVSNEAFAIGFNSGRSDYERMNGSISNGIPHRIVTDEILEDYLLAGLLGLTVEMSGYTYFQIDLIEQWYQSGIEKYNPDQNNCLFEILEKNGILLS</sequence>
<dbReference type="EMBL" id="FRCL01000013">
    <property type="protein sequence ID" value="SHN09926.1"/>
    <property type="molecule type" value="Genomic_DNA"/>
</dbReference>
<name>A0A1M7P0M8_9FLAO</name>
<dbReference type="AlphaFoldDB" id="A0A1M7P0M8"/>